<keyword evidence="4" id="KW-1185">Reference proteome</keyword>
<keyword evidence="2 3" id="KW-0413">Isomerase</keyword>
<dbReference type="EMBL" id="SJPT01000005">
    <property type="protein sequence ID" value="TWU22295.1"/>
    <property type="molecule type" value="Genomic_DNA"/>
</dbReference>
<dbReference type="EC" id="5.1.3.11" evidence="3"/>
<dbReference type="InterPro" id="IPR008928">
    <property type="entry name" value="6-hairpin_glycosidase_sf"/>
</dbReference>
<comment type="caution">
    <text evidence="3">The sequence shown here is derived from an EMBL/GenBank/DDBJ whole genome shotgun (WGS) entry which is preliminary data.</text>
</comment>
<accession>A0A5C6CE45</accession>
<evidence type="ECO:0000256" key="2">
    <source>
        <dbReference type="ARBA" id="ARBA00023235"/>
    </source>
</evidence>
<evidence type="ECO:0000256" key="1">
    <source>
        <dbReference type="ARBA" id="ARBA00008558"/>
    </source>
</evidence>
<name>A0A5C6CE45_9BACT</name>
<dbReference type="OrthoDB" id="5141876at2"/>
<evidence type="ECO:0000313" key="3">
    <source>
        <dbReference type="EMBL" id="TWU22295.1"/>
    </source>
</evidence>
<reference evidence="3 4" key="1">
    <citation type="submission" date="2019-02" db="EMBL/GenBank/DDBJ databases">
        <title>Deep-cultivation of Planctomycetes and their phenomic and genomic characterization uncovers novel biology.</title>
        <authorList>
            <person name="Wiegand S."/>
            <person name="Jogler M."/>
            <person name="Boedeker C."/>
            <person name="Pinto D."/>
            <person name="Vollmers J."/>
            <person name="Rivas-Marin E."/>
            <person name="Kohn T."/>
            <person name="Peeters S.H."/>
            <person name="Heuer A."/>
            <person name="Rast P."/>
            <person name="Oberbeckmann S."/>
            <person name="Bunk B."/>
            <person name="Jeske O."/>
            <person name="Meyerdierks A."/>
            <person name="Storesund J.E."/>
            <person name="Kallscheuer N."/>
            <person name="Luecker S."/>
            <person name="Lage O.M."/>
            <person name="Pohl T."/>
            <person name="Merkel B.J."/>
            <person name="Hornburger P."/>
            <person name="Mueller R.-W."/>
            <person name="Bruemmer F."/>
            <person name="Labrenz M."/>
            <person name="Spormann A.M."/>
            <person name="Op Den Camp H."/>
            <person name="Overmann J."/>
            <person name="Amann R."/>
            <person name="Jetten M.S.M."/>
            <person name="Mascher T."/>
            <person name="Medema M.H."/>
            <person name="Devos D.P."/>
            <person name="Kaster A.-K."/>
            <person name="Ovreas L."/>
            <person name="Rohde M."/>
            <person name="Galperin M.Y."/>
            <person name="Jogler C."/>
        </authorList>
    </citation>
    <scope>NUCLEOTIDE SEQUENCE [LARGE SCALE GENOMIC DNA]</scope>
    <source>
        <strain evidence="3 4">Pla52o</strain>
    </source>
</reference>
<dbReference type="SUPFAM" id="SSF48208">
    <property type="entry name" value="Six-hairpin glycosidases"/>
    <property type="match status" value="1"/>
</dbReference>
<evidence type="ECO:0000313" key="4">
    <source>
        <dbReference type="Proteomes" id="UP000316304"/>
    </source>
</evidence>
<comment type="similarity">
    <text evidence="1">Belongs to the N-acylglucosamine 2-epimerase family.</text>
</comment>
<dbReference type="RefSeq" id="WP_146595485.1">
    <property type="nucleotide sequence ID" value="NZ_SJPT01000005.1"/>
</dbReference>
<protein>
    <submittedName>
        <fullName evidence="3">Cellobiose 2-epimerase</fullName>
        <ecNumber evidence="3">5.1.3.11</ecNumber>
    </submittedName>
</protein>
<dbReference type="PANTHER" id="PTHR15108">
    <property type="entry name" value="N-ACYLGLUCOSAMINE-2-EPIMERASE"/>
    <property type="match status" value="1"/>
</dbReference>
<proteinExistence type="inferred from homology"/>
<dbReference type="InterPro" id="IPR012341">
    <property type="entry name" value="6hp_glycosidase-like_sf"/>
</dbReference>
<dbReference type="AlphaFoldDB" id="A0A5C6CE45"/>
<dbReference type="Gene3D" id="1.50.10.10">
    <property type="match status" value="1"/>
</dbReference>
<dbReference type="FunFam" id="1.50.10.10:FF:000021">
    <property type="entry name" value="N-acylglucosamine 2-epimerase"/>
    <property type="match status" value="1"/>
</dbReference>
<sequence length="409" mass="47715">MNPAQLDHLLATYRDGLLGDTLPFWTKHCVDREQGGFMMSLDRAGNVIDTDKGVWQQCRFTWLLGELYNHVEPRQEWLELAKHGANFIDTHCFDPADSRMWFHLTRDGTPIRKRRYAFSESFAAIAYGELAKATGESHYAEKAQRTFERFIDHNLNPQGVEPKFTHTRPTRSIGFPMIAIATAQELRESIGLASANEWIDRGIDDIRRYHLKPQIECVMETVGIHGEPLDHFDGRLLNPGHAIEAAWFLMREGQWRGDQELIHTGCRMLDWMWHRGWDETHGGILYFVDVDGHSVQEYWHDMKFWWPQNETIIATLMAYTLTGNPRYLQWHQQIHDWAYSHFPDPQHGEWFGYLHRDGSVSSQLKGGLWKGPFHLPRMQLVCWKRLAQWKIESSQSANAERGHDPQSLL</sequence>
<dbReference type="GO" id="GO:0047736">
    <property type="term" value="F:cellobiose epimerase activity"/>
    <property type="evidence" value="ECO:0007669"/>
    <property type="project" value="UniProtKB-EC"/>
</dbReference>
<gene>
    <name evidence="3" type="primary">bfce</name>
    <name evidence="3" type="ORF">Pla52o_33510</name>
</gene>
<dbReference type="Pfam" id="PF07221">
    <property type="entry name" value="GlcNAc_2-epim"/>
    <property type="match status" value="1"/>
</dbReference>
<dbReference type="GO" id="GO:0005975">
    <property type="term" value="P:carbohydrate metabolic process"/>
    <property type="evidence" value="ECO:0007669"/>
    <property type="project" value="InterPro"/>
</dbReference>
<dbReference type="InterPro" id="IPR010819">
    <property type="entry name" value="AGE/CE"/>
</dbReference>
<organism evidence="3 4">
    <name type="scientific">Novipirellula galeiformis</name>
    <dbReference type="NCBI Taxonomy" id="2528004"/>
    <lineage>
        <taxon>Bacteria</taxon>
        <taxon>Pseudomonadati</taxon>
        <taxon>Planctomycetota</taxon>
        <taxon>Planctomycetia</taxon>
        <taxon>Pirellulales</taxon>
        <taxon>Pirellulaceae</taxon>
        <taxon>Novipirellula</taxon>
    </lineage>
</organism>
<dbReference type="Proteomes" id="UP000316304">
    <property type="component" value="Unassembled WGS sequence"/>
</dbReference>